<dbReference type="AlphaFoldDB" id="A0A7C8V2U4"/>
<accession>A0A7C8V2U4</accession>
<evidence type="ECO:0000256" key="1">
    <source>
        <dbReference type="SAM" id="Coils"/>
    </source>
</evidence>
<feature type="compositionally biased region" description="Polar residues" evidence="2">
    <location>
        <begin position="156"/>
        <end position="171"/>
    </location>
</feature>
<reference evidence="3 4" key="1">
    <citation type="submission" date="2020-01" db="EMBL/GenBank/DDBJ databases">
        <authorList>
            <person name="Palmer J.M."/>
        </authorList>
    </citation>
    <scope>NUCLEOTIDE SEQUENCE [LARGE SCALE GENOMIC DNA]</scope>
    <source>
        <strain evidence="3 4">TWF970</strain>
    </source>
</reference>
<feature type="coiled-coil region" evidence="1">
    <location>
        <begin position="593"/>
        <end position="620"/>
    </location>
</feature>
<sequence>MDPNQINHAQAWAWELHQQQMAGKTSEDGFGKPPFQYPTEPGAPMPNNPIFFNVPDQGMNLNNMPLYNNLPQYRQLTPGDVQMGTELRPPMQTPMDVNTGIFMQNPLPVEQLMQTPTGMSMDLDNPVTGAHDLPEIPDHLAVPSLEDPKFDPSGSILPQSTTHNHSTQQGLLGQLPSIPMPEKSLFMQPMIPPRGMPQNVFMMLQQKQLQQQQIQNWQMGGFNPPSGLHMQSMQQPFMQGHQMGIPPMNMSPMQMSPMQMSPMQMSPMQMPQMPTPGTPQMQSGMRMSPSPVGTPPNPTRQVRFQGVSDVNPPNNVFSPNPGGPNNNMATLRRLPNGTLAPQRKIIRKHITGNPTPVPPNAPQVPKAVVQISQEPFSRTFPPNVPHENLKKGDEAPSNGQYPGGKMTVKDHQEYRSNMVYLGKPIGQPKDRIPAPLRHLGPVPQFYSDPDDFNAVKDHLNTLTDWTNQYVRTALNTIARYNTHTENLTKQLKGLELEKKHIIDAVQQVHKDQNMSIPDFIRNTKISINKLEEAVDLLNYHHKGCAKAPKALETLNSVAARDKTEFELQKEMADRRMVELETVKHAVRERDKTLQTKEDDLRQAKDLIVTYQVQIQELVNKDNFNDVAKVQVLQQLTDTREAATKLEQRYLELFEKAKGMSKEVQALRTITGWIAETPDQSEGEHEDLTENNLSSRYQVLLENSKFIVNENAKLKEQVKARTSIFEFQAEYDKLKAEKAELEIALGGIKNIRELKMKTTAVEKALMKAKTTWNAEKARLRRDLDQCREIISHLKKQQGGSTKQQKDHEEAIKGLQAKNLEAEQDRQRVQEDFDKLKYEYEKFLEEKKQIEEKTTKLMEIHKLVLVENASLKERRLARQIEIEALKKRLKEGGPERIIRVEAPGSKKGHECLLTRGELMEVLSQDDFREYMHSYLKAVGHVKG</sequence>
<dbReference type="OrthoDB" id="5428837at2759"/>
<feature type="region of interest" description="Disordered" evidence="2">
    <location>
        <begin position="377"/>
        <end position="403"/>
    </location>
</feature>
<organism evidence="3 4">
    <name type="scientific">Orbilia oligospora</name>
    <name type="common">Nematode-trapping fungus</name>
    <name type="synonym">Arthrobotrys oligospora</name>
    <dbReference type="NCBI Taxonomy" id="2813651"/>
    <lineage>
        <taxon>Eukaryota</taxon>
        <taxon>Fungi</taxon>
        <taxon>Dikarya</taxon>
        <taxon>Ascomycota</taxon>
        <taxon>Pezizomycotina</taxon>
        <taxon>Orbiliomycetes</taxon>
        <taxon>Orbiliales</taxon>
        <taxon>Orbiliaceae</taxon>
        <taxon>Orbilia</taxon>
    </lineage>
</organism>
<feature type="region of interest" description="Disordered" evidence="2">
    <location>
        <begin position="269"/>
        <end position="298"/>
    </location>
</feature>
<keyword evidence="1" id="KW-0175">Coiled coil</keyword>
<feature type="region of interest" description="Disordered" evidence="2">
    <location>
        <begin position="147"/>
        <end position="172"/>
    </location>
</feature>
<feature type="coiled-coil region" evidence="1">
    <location>
        <begin position="775"/>
        <end position="851"/>
    </location>
</feature>
<dbReference type="EMBL" id="JAABOJ010000040">
    <property type="protein sequence ID" value="KAF3275097.1"/>
    <property type="molecule type" value="Genomic_DNA"/>
</dbReference>
<dbReference type="Proteomes" id="UP000474640">
    <property type="component" value="Unassembled WGS sequence"/>
</dbReference>
<name>A0A7C8V2U4_ORBOL</name>
<proteinExistence type="predicted"/>
<comment type="caution">
    <text evidence="3">The sequence shown here is derived from an EMBL/GenBank/DDBJ whole genome shotgun (WGS) entry which is preliminary data.</text>
</comment>
<evidence type="ECO:0000313" key="3">
    <source>
        <dbReference type="EMBL" id="KAF3275097.1"/>
    </source>
</evidence>
<evidence type="ECO:0000313" key="4">
    <source>
        <dbReference type="Proteomes" id="UP000474640"/>
    </source>
</evidence>
<protein>
    <submittedName>
        <fullName evidence="3">Uncharacterized protein</fullName>
    </submittedName>
</protein>
<gene>
    <name evidence="3" type="ORF">TWF970_007536</name>
</gene>
<feature type="coiled-coil region" evidence="1">
    <location>
        <begin position="723"/>
        <end position="750"/>
    </location>
</feature>
<evidence type="ECO:0000256" key="2">
    <source>
        <dbReference type="SAM" id="MobiDB-lite"/>
    </source>
</evidence>